<dbReference type="Pfam" id="PF12730">
    <property type="entry name" value="ABC2_membrane_4"/>
    <property type="match status" value="1"/>
</dbReference>
<protein>
    <submittedName>
        <fullName evidence="2">ABC transporter permease</fullName>
    </submittedName>
</protein>
<organism evidence="2 3">
    <name type="scientific">Sporosarcina psychrophila</name>
    <name type="common">Bacillus psychrophilus</name>
    <dbReference type="NCBI Taxonomy" id="1476"/>
    <lineage>
        <taxon>Bacteria</taxon>
        <taxon>Bacillati</taxon>
        <taxon>Bacillota</taxon>
        <taxon>Bacilli</taxon>
        <taxon>Bacillales</taxon>
        <taxon>Caryophanaceae</taxon>
        <taxon>Sporosarcina</taxon>
    </lineage>
</organism>
<dbReference type="EMBL" id="DYWT01000282">
    <property type="protein sequence ID" value="HJF33833.1"/>
    <property type="molecule type" value="Genomic_DNA"/>
</dbReference>
<keyword evidence="1" id="KW-0812">Transmembrane</keyword>
<dbReference type="CDD" id="cd21809">
    <property type="entry name" value="ABC-2_lan_permease-like"/>
    <property type="match status" value="1"/>
</dbReference>
<evidence type="ECO:0000313" key="3">
    <source>
        <dbReference type="Proteomes" id="UP000698173"/>
    </source>
</evidence>
<feature type="transmembrane region" description="Helical" evidence="1">
    <location>
        <begin position="16"/>
        <end position="33"/>
    </location>
</feature>
<feature type="transmembrane region" description="Helical" evidence="1">
    <location>
        <begin position="98"/>
        <end position="126"/>
    </location>
</feature>
<dbReference type="Proteomes" id="UP000698173">
    <property type="component" value="Unassembled WGS sequence"/>
</dbReference>
<dbReference type="PANTHER" id="PTHR37305">
    <property type="entry name" value="INTEGRAL MEMBRANE PROTEIN-RELATED"/>
    <property type="match status" value="1"/>
</dbReference>
<reference evidence="2" key="2">
    <citation type="submission" date="2021-09" db="EMBL/GenBank/DDBJ databases">
        <authorList>
            <person name="Gilroy R."/>
        </authorList>
    </citation>
    <scope>NUCLEOTIDE SEQUENCE</scope>
    <source>
        <strain evidence="2">CHK171-7178</strain>
    </source>
</reference>
<evidence type="ECO:0000256" key="1">
    <source>
        <dbReference type="SAM" id="Phobius"/>
    </source>
</evidence>
<feature type="transmembrane region" description="Helical" evidence="1">
    <location>
        <begin position="138"/>
        <end position="159"/>
    </location>
</feature>
<name>A0A921G2H4_SPOPS</name>
<accession>A0A921G2H4</accession>
<reference evidence="2" key="1">
    <citation type="journal article" date="2021" name="PeerJ">
        <title>Extensive microbial diversity within the chicken gut microbiome revealed by metagenomics and culture.</title>
        <authorList>
            <person name="Gilroy R."/>
            <person name="Ravi A."/>
            <person name="Getino M."/>
            <person name="Pursley I."/>
            <person name="Horton D.L."/>
            <person name="Alikhan N.F."/>
            <person name="Baker D."/>
            <person name="Gharbi K."/>
            <person name="Hall N."/>
            <person name="Watson M."/>
            <person name="Adriaenssens E.M."/>
            <person name="Foster-Nyarko E."/>
            <person name="Jarju S."/>
            <person name="Secka A."/>
            <person name="Antonio M."/>
            <person name="Oren A."/>
            <person name="Chaudhuri R.R."/>
            <person name="La Ragione R."/>
            <person name="Hildebrand F."/>
            <person name="Pallen M.J."/>
        </authorList>
    </citation>
    <scope>NUCLEOTIDE SEQUENCE</scope>
    <source>
        <strain evidence="2">CHK171-7178</strain>
    </source>
</reference>
<comment type="caution">
    <text evidence="2">The sequence shown here is derived from an EMBL/GenBank/DDBJ whole genome shotgun (WGS) entry which is preliminary data.</text>
</comment>
<feature type="transmembrane region" description="Helical" evidence="1">
    <location>
        <begin position="53"/>
        <end position="77"/>
    </location>
</feature>
<feature type="transmembrane region" description="Helical" evidence="1">
    <location>
        <begin position="166"/>
        <end position="184"/>
    </location>
</feature>
<proteinExistence type="predicted"/>
<feature type="transmembrane region" description="Helical" evidence="1">
    <location>
        <begin position="220"/>
        <end position="240"/>
    </location>
</feature>
<dbReference type="PANTHER" id="PTHR37305:SF1">
    <property type="entry name" value="MEMBRANE PROTEIN"/>
    <property type="match status" value="1"/>
</dbReference>
<evidence type="ECO:0000313" key="2">
    <source>
        <dbReference type="EMBL" id="HJF33833.1"/>
    </source>
</evidence>
<sequence length="244" mass="27222">MGRLFRSEFLKLRKSSIWLLIFVSPILSLLLTLSDISEIETIGQHQWTATLGIMTISHAILFLPLLTGIFSSFICRYEHVGGGWKQLLSLPVSRRNLYFVKILIVSLLIAVTQTLFISGLFIIGWMKGYPADIPWDTILASGIGGWLACLPLIALQMFVSVAWSSFAAPLAVNVIFTIPNMLIVNSESFGPYYPWAQPFLMMMPSSADNFGALNVSIETLFIVILGSLTLFLCSGLIYFMRKEI</sequence>
<dbReference type="AlphaFoldDB" id="A0A921G2H4"/>
<keyword evidence="1" id="KW-1133">Transmembrane helix</keyword>
<gene>
    <name evidence="2" type="ORF">K8V56_18865</name>
</gene>
<keyword evidence="1" id="KW-0472">Membrane</keyword>